<dbReference type="RefSeq" id="WP_146317207.1">
    <property type="nucleotide sequence ID" value="NZ_VCQV01000017.1"/>
</dbReference>
<name>A0A563E0I4_9MICO</name>
<dbReference type="OrthoDB" id="9813132at2"/>
<gene>
    <name evidence="2" type="ORF">FGL98_13060</name>
</gene>
<evidence type="ECO:0000313" key="3">
    <source>
        <dbReference type="Proteomes" id="UP000320244"/>
    </source>
</evidence>
<proteinExistence type="predicted"/>
<sequence>MTLTCTDLAATEGPNPKNFRRTSDGIGSSIDGVMNQSSRPIDPEQSVSLPVNRSFVLQFRAGSGVDPGGSCSGRVEHVVSGEATRFEDRAALCEFIARILRTRTSGSSPAENEEEAR</sequence>
<feature type="compositionally biased region" description="Polar residues" evidence="1">
    <location>
        <begin position="34"/>
        <end position="46"/>
    </location>
</feature>
<dbReference type="Proteomes" id="UP000320244">
    <property type="component" value="Unassembled WGS sequence"/>
</dbReference>
<comment type="caution">
    <text evidence="2">The sequence shown here is derived from an EMBL/GenBank/DDBJ whole genome shotgun (WGS) entry which is preliminary data.</text>
</comment>
<evidence type="ECO:0000256" key="1">
    <source>
        <dbReference type="SAM" id="MobiDB-lite"/>
    </source>
</evidence>
<keyword evidence="3" id="KW-1185">Reference proteome</keyword>
<reference evidence="2 3" key="2">
    <citation type="submission" date="2019-08" db="EMBL/GenBank/DDBJ databases">
        <title>Jejuicoccus antrihumi gen. nov., sp. nov., a new member of the family Dermacoccaceae isolated from a cave.</title>
        <authorList>
            <person name="Schumann P."/>
            <person name="Kim I.S."/>
        </authorList>
    </citation>
    <scope>NUCLEOTIDE SEQUENCE [LARGE SCALE GENOMIC DNA]</scope>
    <source>
        <strain evidence="2 3">C5-26</strain>
    </source>
</reference>
<evidence type="ECO:0000313" key="2">
    <source>
        <dbReference type="EMBL" id="TWP35733.1"/>
    </source>
</evidence>
<accession>A0A563E0I4</accession>
<dbReference type="EMBL" id="VCQV01000017">
    <property type="protein sequence ID" value="TWP35733.1"/>
    <property type="molecule type" value="Genomic_DNA"/>
</dbReference>
<dbReference type="AlphaFoldDB" id="A0A563E0I4"/>
<reference evidence="2 3" key="1">
    <citation type="submission" date="2019-05" db="EMBL/GenBank/DDBJ databases">
        <authorList>
            <person name="Lee S.D."/>
        </authorList>
    </citation>
    <scope>NUCLEOTIDE SEQUENCE [LARGE SCALE GENOMIC DNA]</scope>
    <source>
        <strain evidence="2 3">C5-26</strain>
    </source>
</reference>
<feature type="region of interest" description="Disordered" evidence="1">
    <location>
        <begin position="1"/>
        <end position="46"/>
    </location>
</feature>
<protein>
    <submittedName>
        <fullName evidence="2">Uncharacterized protein</fullName>
    </submittedName>
</protein>
<organism evidence="2 3">
    <name type="scientific">Leekyejoonella antrihumi</name>
    <dbReference type="NCBI Taxonomy" id="1660198"/>
    <lineage>
        <taxon>Bacteria</taxon>
        <taxon>Bacillati</taxon>
        <taxon>Actinomycetota</taxon>
        <taxon>Actinomycetes</taxon>
        <taxon>Micrococcales</taxon>
        <taxon>Dermacoccaceae</taxon>
        <taxon>Leekyejoonella</taxon>
    </lineage>
</organism>